<evidence type="ECO:0000256" key="4">
    <source>
        <dbReference type="ARBA" id="ARBA00022984"/>
    </source>
</evidence>
<dbReference type="GO" id="GO:0005576">
    <property type="term" value="C:extracellular region"/>
    <property type="evidence" value="ECO:0007669"/>
    <property type="project" value="TreeGrafter"/>
</dbReference>
<evidence type="ECO:0000256" key="5">
    <source>
        <dbReference type="ARBA" id="ARBA00023316"/>
    </source>
</evidence>
<evidence type="ECO:0000256" key="2">
    <source>
        <dbReference type="ARBA" id="ARBA00022679"/>
    </source>
</evidence>
<dbReference type="GO" id="GO:0071555">
    <property type="term" value="P:cell wall organization"/>
    <property type="evidence" value="ECO:0007669"/>
    <property type="project" value="UniProtKB-UniRule"/>
</dbReference>
<keyword evidence="7" id="KW-0472">Membrane</keyword>
<keyword evidence="2" id="KW-0808">Transferase</keyword>
<keyword evidence="10" id="KW-1185">Reference proteome</keyword>
<evidence type="ECO:0000313" key="9">
    <source>
        <dbReference type="EMBL" id="KRO11062.1"/>
    </source>
</evidence>
<dbReference type="Gene3D" id="3.10.20.800">
    <property type="match status" value="1"/>
</dbReference>
<feature type="active site" description="Nucleophile" evidence="6">
    <location>
        <position position="446"/>
    </location>
</feature>
<evidence type="ECO:0000259" key="8">
    <source>
        <dbReference type="PROSITE" id="PS52029"/>
    </source>
</evidence>
<accession>A0A0R2MBI5</accession>
<dbReference type="Proteomes" id="UP000051783">
    <property type="component" value="Unassembled WGS sequence"/>
</dbReference>
<reference evidence="9 10" key="1">
    <citation type="journal article" date="2015" name="Genome Announc.">
        <title>Expanding the biotechnology potential of lactobacilli through comparative genomics of 213 strains and associated genera.</title>
        <authorList>
            <person name="Sun Z."/>
            <person name="Harris H.M."/>
            <person name="McCann A."/>
            <person name="Guo C."/>
            <person name="Argimon S."/>
            <person name="Zhang W."/>
            <person name="Yang X."/>
            <person name="Jeffery I.B."/>
            <person name="Cooney J.C."/>
            <person name="Kagawa T.F."/>
            <person name="Liu W."/>
            <person name="Song Y."/>
            <person name="Salvetti E."/>
            <person name="Wrobel A."/>
            <person name="Rasinkangas P."/>
            <person name="Parkhill J."/>
            <person name="Rea M.C."/>
            <person name="O'Sullivan O."/>
            <person name="Ritari J."/>
            <person name="Douillard F.P."/>
            <person name="Paul Ross R."/>
            <person name="Yang R."/>
            <person name="Briner A.E."/>
            <person name="Felis G.E."/>
            <person name="de Vos W.M."/>
            <person name="Barrangou R."/>
            <person name="Klaenhammer T.R."/>
            <person name="Caufield P.W."/>
            <person name="Cui Y."/>
            <person name="Zhang H."/>
            <person name="O'Toole P.W."/>
        </authorList>
    </citation>
    <scope>NUCLEOTIDE SEQUENCE [LARGE SCALE GENOMIC DNA]</scope>
    <source>
        <strain evidence="9 10">LMG 26013</strain>
    </source>
</reference>
<keyword evidence="4 6" id="KW-0573">Peptidoglycan synthesis</keyword>
<organism evidence="9 10">
    <name type="scientific">Lactiplantibacillus xiangfangensis</name>
    <dbReference type="NCBI Taxonomy" id="942150"/>
    <lineage>
        <taxon>Bacteria</taxon>
        <taxon>Bacillati</taxon>
        <taxon>Bacillota</taxon>
        <taxon>Bacilli</taxon>
        <taxon>Lactobacillales</taxon>
        <taxon>Lactobacillaceae</taxon>
        <taxon>Lactiplantibacillus</taxon>
    </lineage>
</organism>
<feature type="domain" description="L,D-TPase catalytic" evidence="8">
    <location>
        <begin position="346"/>
        <end position="470"/>
    </location>
</feature>
<dbReference type="GO" id="GO:0071972">
    <property type="term" value="F:peptidoglycan L,D-transpeptidase activity"/>
    <property type="evidence" value="ECO:0007669"/>
    <property type="project" value="TreeGrafter"/>
</dbReference>
<dbReference type="AlphaFoldDB" id="A0A0R2MBI5"/>
<keyword evidence="3 6" id="KW-0133">Cell shape</keyword>
<dbReference type="PANTHER" id="PTHR30582">
    <property type="entry name" value="L,D-TRANSPEPTIDASE"/>
    <property type="match status" value="1"/>
</dbReference>
<evidence type="ECO:0000256" key="1">
    <source>
        <dbReference type="ARBA" id="ARBA00004752"/>
    </source>
</evidence>
<dbReference type="SUPFAM" id="SSF143985">
    <property type="entry name" value="L,D-transpeptidase pre-catalytic domain-like"/>
    <property type="match status" value="1"/>
</dbReference>
<dbReference type="InterPro" id="IPR022029">
    <property type="entry name" value="YoaR-like_PG-bd"/>
</dbReference>
<sequence>MEANIIMKHKRGLIIGGSILGVLAVAYIATSLIWQNQHTFLPNTEVAGIDISGKTAAQAAPQVNHALDHRTYHVIENGQTQYAFTSKSAGISINTNQELSKLISHQNYWRWPVSLIASAQADDDTTVGDVTIAKSDLQTLLKNITSKANQTKRTKTENAKLVYKNNAVAIQKEVQGTELSQARLKTLVTKSLSEGKSQISLKDAYVAPTVKSTSTSLKTAQGKAQKYATETATYHINGHKFNIPHDTILSWIQADHQGNIKLNQTAVESYVKQLNDKYHTYHTTRTFKSTSRGTVKVSGGFYGWSIKTAAEAKALSKEVLAGKDFTRSPIINGSGYNKKGTDIGNTYIEVDKVNQHMWVYVDGKVKVSTDVVTGKPGKHETTTGVWDVWSKQHNATLRGDNDNGSSYTQPVSYWMPFDDTGEGIHDSPWQPRYGGTWYKTHGSHGCVNTPPTVMAKVFAAVPTGTPVVVF</sequence>
<feature type="active site" description="Proton donor/acceptor" evidence="6">
    <location>
        <position position="425"/>
    </location>
</feature>
<protein>
    <recommendedName>
        <fullName evidence="8">L,D-TPase catalytic domain-containing protein</fullName>
    </recommendedName>
</protein>
<comment type="caution">
    <text evidence="9">The sequence shown here is derived from an EMBL/GenBank/DDBJ whole genome shotgun (WGS) entry which is preliminary data.</text>
</comment>
<dbReference type="Pfam" id="PF12229">
    <property type="entry name" value="PG_binding_4"/>
    <property type="match status" value="1"/>
</dbReference>
<dbReference type="Gene3D" id="2.40.440.10">
    <property type="entry name" value="L,D-transpeptidase catalytic domain-like"/>
    <property type="match status" value="1"/>
</dbReference>
<evidence type="ECO:0000313" key="10">
    <source>
        <dbReference type="Proteomes" id="UP000051783"/>
    </source>
</evidence>
<dbReference type="GO" id="GO:0016740">
    <property type="term" value="F:transferase activity"/>
    <property type="evidence" value="ECO:0007669"/>
    <property type="project" value="UniProtKB-KW"/>
</dbReference>
<feature type="transmembrane region" description="Helical" evidence="7">
    <location>
        <begin position="12"/>
        <end position="34"/>
    </location>
</feature>
<dbReference type="PROSITE" id="PS52029">
    <property type="entry name" value="LD_TPASE"/>
    <property type="match status" value="1"/>
</dbReference>
<proteinExistence type="predicted"/>
<evidence type="ECO:0000256" key="6">
    <source>
        <dbReference type="PROSITE-ProRule" id="PRU01373"/>
    </source>
</evidence>
<gene>
    <name evidence="9" type="ORF">IV64_GL002761</name>
</gene>
<dbReference type="InterPro" id="IPR050979">
    <property type="entry name" value="LD-transpeptidase"/>
</dbReference>
<keyword evidence="5 6" id="KW-0961">Cell wall biogenesis/degradation</keyword>
<dbReference type="UniPathway" id="UPA00219"/>
<dbReference type="SUPFAM" id="SSF141523">
    <property type="entry name" value="L,D-transpeptidase catalytic domain-like"/>
    <property type="match status" value="1"/>
</dbReference>
<evidence type="ECO:0000256" key="3">
    <source>
        <dbReference type="ARBA" id="ARBA00022960"/>
    </source>
</evidence>
<dbReference type="STRING" id="942150.IV64_GL002761"/>
<evidence type="ECO:0000256" key="7">
    <source>
        <dbReference type="SAM" id="Phobius"/>
    </source>
</evidence>
<dbReference type="InterPro" id="IPR038054">
    <property type="entry name" value="LD_TPept-like_central_sf"/>
</dbReference>
<dbReference type="GO" id="GO:0018104">
    <property type="term" value="P:peptidoglycan-protein cross-linking"/>
    <property type="evidence" value="ECO:0007669"/>
    <property type="project" value="TreeGrafter"/>
</dbReference>
<name>A0A0R2MBI5_9LACO</name>
<dbReference type="InterPro" id="IPR005490">
    <property type="entry name" value="LD_TPept_cat_dom"/>
</dbReference>
<keyword evidence="7" id="KW-1133">Transmembrane helix</keyword>
<dbReference type="GO" id="GO:0008360">
    <property type="term" value="P:regulation of cell shape"/>
    <property type="evidence" value="ECO:0007669"/>
    <property type="project" value="UniProtKB-UniRule"/>
</dbReference>
<comment type="pathway">
    <text evidence="1 6">Cell wall biogenesis; peptidoglycan biosynthesis.</text>
</comment>
<dbReference type="PANTHER" id="PTHR30582:SF33">
    <property type="entry name" value="EXPORTED PROTEIN"/>
    <property type="match status" value="1"/>
</dbReference>
<dbReference type="CDD" id="cd16913">
    <property type="entry name" value="YkuD_like"/>
    <property type="match status" value="1"/>
</dbReference>
<dbReference type="PATRIC" id="fig|942150.3.peg.2872"/>
<dbReference type="Pfam" id="PF03734">
    <property type="entry name" value="YkuD"/>
    <property type="match status" value="1"/>
</dbReference>
<keyword evidence="7" id="KW-0812">Transmembrane</keyword>
<dbReference type="EMBL" id="JQCL01000057">
    <property type="protein sequence ID" value="KRO11062.1"/>
    <property type="molecule type" value="Genomic_DNA"/>
</dbReference>
<dbReference type="InterPro" id="IPR038063">
    <property type="entry name" value="Transpep_catalytic_dom"/>
</dbReference>